<protein>
    <recommendedName>
        <fullName evidence="4">Trypsin</fullName>
    </recommendedName>
</protein>
<sequence>MRKPITLLSIAIATSITLSVSAVPAGAVPSEARHSSGLVIVGPLDENPAPAPEDLAHAHHDAVQYAQKNPTSVGYPYLDRKNHRLVLSAASTAGEAALRSFSPSTALPARAAAVRSVTASWQKLEGIKDEAISLGNALPDSEAIVQTEPDEEHNRVIITIDRLSDPLLNALAARYGTTDIAIRVNTKHEKGHDDARDDDTSPFWGGARINAPAGMCSTGFPWYSGSTSYMVTAGHCAPNGGSVSTPAQSMGSITVSSRENRNPGVGTVYLTGQTTYRGDLALVEMPSGRSSGTRIYRGGVGSSSSGAIDSMWSRAPQNGDQYCTGGRTTGEQCGWVVVNVRINHTNSNGEVLRNVSQGRKQGQCTMGGDSGGPTYTVLSNGSVVAKGIHSGTSGGGGDNWGGALDPCYERFTDIWDAYNGFPGFLRVA</sequence>
<dbReference type="SUPFAM" id="SSF50494">
    <property type="entry name" value="Trypsin-like serine proteases"/>
    <property type="match status" value="1"/>
</dbReference>
<feature type="chain" id="PRO_5046620615" description="Trypsin" evidence="1">
    <location>
        <begin position="23"/>
        <end position="428"/>
    </location>
</feature>
<dbReference type="Gene3D" id="2.40.10.10">
    <property type="entry name" value="Trypsin-like serine proteases"/>
    <property type="match status" value="2"/>
</dbReference>
<organism evidence="2 3">
    <name type="scientific">Micromonospora fiedleri</name>
    <dbReference type="NCBI Taxonomy" id="1157498"/>
    <lineage>
        <taxon>Bacteria</taxon>
        <taxon>Bacillati</taxon>
        <taxon>Actinomycetota</taxon>
        <taxon>Actinomycetes</taxon>
        <taxon>Micromonosporales</taxon>
        <taxon>Micromonosporaceae</taxon>
        <taxon>Micromonospora</taxon>
    </lineage>
</organism>
<dbReference type="EMBL" id="JAETXL010000003">
    <property type="protein sequence ID" value="MBL6276104.1"/>
    <property type="molecule type" value="Genomic_DNA"/>
</dbReference>
<dbReference type="Proteomes" id="UP000661193">
    <property type="component" value="Unassembled WGS sequence"/>
</dbReference>
<evidence type="ECO:0000313" key="2">
    <source>
        <dbReference type="EMBL" id="MBL6276104.1"/>
    </source>
</evidence>
<accession>A0ABS1UIP8</accession>
<dbReference type="PROSITE" id="PS00134">
    <property type="entry name" value="TRYPSIN_HIS"/>
    <property type="match status" value="1"/>
</dbReference>
<name>A0ABS1UIP8_9ACTN</name>
<dbReference type="InterPro" id="IPR009003">
    <property type="entry name" value="Peptidase_S1_PA"/>
</dbReference>
<gene>
    <name evidence="2" type="ORF">JMF97_08015</name>
</gene>
<dbReference type="InterPro" id="IPR043504">
    <property type="entry name" value="Peptidase_S1_PA_chymotrypsin"/>
</dbReference>
<keyword evidence="3" id="KW-1185">Reference proteome</keyword>
<keyword evidence="1" id="KW-0732">Signal</keyword>
<evidence type="ECO:0008006" key="4">
    <source>
        <dbReference type="Google" id="ProtNLM"/>
    </source>
</evidence>
<feature type="signal peptide" evidence="1">
    <location>
        <begin position="1"/>
        <end position="22"/>
    </location>
</feature>
<dbReference type="InterPro" id="IPR018114">
    <property type="entry name" value="TRYPSIN_HIS"/>
</dbReference>
<reference evidence="2 3" key="1">
    <citation type="submission" date="2021-01" db="EMBL/GenBank/DDBJ databases">
        <title>Genome sequencing of Micromonospora fiedleri MG-37.</title>
        <authorList>
            <person name="Moreland P.E.J."/>
            <person name="Stach J.E.M."/>
        </authorList>
    </citation>
    <scope>NUCLEOTIDE SEQUENCE [LARGE SCALE GENOMIC DNA]</scope>
    <source>
        <strain evidence="2 3">MG-37</strain>
    </source>
</reference>
<evidence type="ECO:0000313" key="3">
    <source>
        <dbReference type="Proteomes" id="UP000661193"/>
    </source>
</evidence>
<proteinExistence type="predicted"/>
<comment type="caution">
    <text evidence="2">The sequence shown here is derived from an EMBL/GenBank/DDBJ whole genome shotgun (WGS) entry which is preliminary data.</text>
</comment>
<evidence type="ECO:0000256" key="1">
    <source>
        <dbReference type="SAM" id="SignalP"/>
    </source>
</evidence>
<dbReference type="CDD" id="cd21112">
    <property type="entry name" value="alphaLP-like"/>
    <property type="match status" value="1"/>
</dbReference>
<dbReference type="RefSeq" id="WP_203220974.1">
    <property type="nucleotide sequence ID" value="NZ_JAETXL010000003.1"/>
</dbReference>